<dbReference type="InterPro" id="IPR011993">
    <property type="entry name" value="PH-like_dom_sf"/>
</dbReference>
<dbReference type="PROSITE" id="PS00549">
    <property type="entry name" value="BACTERIOFERRITIN"/>
    <property type="match status" value="1"/>
</dbReference>
<evidence type="ECO:0000313" key="7">
    <source>
        <dbReference type="Proteomes" id="UP000054321"/>
    </source>
</evidence>
<dbReference type="FunCoup" id="A0A0C3HE40">
    <property type="interactions" value="143"/>
</dbReference>
<dbReference type="InterPro" id="IPR039360">
    <property type="entry name" value="Ras_GTPase"/>
</dbReference>
<organism evidence="6 7">
    <name type="scientific">Oidiodendron maius (strain Zn)</name>
    <dbReference type="NCBI Taxonomy" id="913774"/>
    <lineage>
        <taxon>Eukaryota</taxon>
        <taxon>Fungi</taxon>
        <taxon>Dikarya</taxon>
        <taxon>Ascomycota</taxon>
        <taxon>Pezizomycotina</taxon>
        <taxon>Leotiomycetes</taxon>
        <taxon>Leotiomycetes incertae sedis</taxon>
        <taxon>Myxotrichaceae</taxon>
        <taxon>Oidiodendron</taxon>
    </lineage>
</organism>
<dbReference type="PROSITE" id="PS50018">
    <property type="entry name" value="RAS_GTPASE_ACTIV_2"/>
    <property type="match status" value="1"/>
</dbReference>
<dbReference type="OrthoDB" id="28245at2759"/>
<proteinExistence type="predicted"/>
<gene>
    <name evidence="6" type="ORF">OIDMADRAFT_180269</name>
</gene>
<evidence type="ECO:0000313" key="6">
    <source>
        <dbReference type="EMBL" id="KIN01460.1"/>
    </source>
</evidence>
<reference evidence="6 7" key="1">
    <citation type="submission" date="2014-04" db="EMBL/GenBank/DDBJ databases">
        <authorList>
            <consortium name="DOE Joint Genome Institute"/>
            <person name="Kuo A."/>
            <person name="Martino E."/>
            <person name="Perotto S."/>
            <person name="Kohler A."/>
            <person name="Nagy L.G."/>
            <person name="Floudas D."/>
            <person name="Copeland A."/>
            <person name="Barry K.W."/>
            <person name="Cichocki N."/>
            <person name="Veneault-Fourrey C."/>
            <person name="LaButti K."/>
            <person name="Lindquist E.A."/>
            <person name="Lipzen A."/>
            <person name="Lundell T."/>
            <person name="Morin E."/>
            <person name="Murat C."/>
            <person name="Sun H."/>
            <person name="Tunlid A."/>
            <person name="Henrissat B."/>
            <person name="Grigoriev I.V."/>
            <person name="Hibbett D.S."/>
            <person name="Martin F."/>
            <person name="Nordberg H.P."/>
            <person name="Cantor M.N."/>
            <person name="Hua S.X."/>
        </authorList>
    </citation>
    <scope>NUCLEOTIDE SEQUENCE [LARGE SCALE GENOMIC DNA]</scope>
    <source>
        <strain evidence="6 7">Zn</strain>
    </source>
</reference>
<dbReference type="GO" id="GO:0005096">
    <property type="term" value="F:GTPase activator activity"/>
    <property type="evidence" value="ECO:0007669"/>
    <property type="project" value="UniProtKB-KW"/>
</dbReference>
<evidence type="ECO:0000259" key="5">
    <source>
        <dbReference type="PROSITE" id="PS50018"/>
    </source>
</evidence>
<feature type="compositionally biased region" description="Polar residues" evidence="4">
    <location>
        <begin position="109"/>
        <end position="136"/>
    </location>
</feature>
<dbReference type="Pfam" id="PF13716">
    <property type="entry name" value="CRAL_TRIO_2"/>
    <property type="match status" value="1"/>
</dbReference>
<dbReference type="SUPFAM" id="SSF48350">
    <property type="entry name" value="GTPase activation domain, GAP"/>
    <property type="match status" value="1"/>
</dbReference>
<dbReference type="EMBL" id="KN832876">
    <property type="protein sequence ID" value="KIN01460.1"/>
    <property type="molecule type" value="Genomic_DNA"/>
</dbReference>
<dbReference type="InterPro" id="IPR016024">
    <property type="entry name" value="ARM-type_fold"/>
</dbReference>
<sequence length="2557" mass="286067">MNGDSSVVVTLVDRLTTRLPHRTGSPSRDFTRDEVVILNRATIVGVSTSSIGLVAETLVKLLEELSRPYNDIQSHPMHILYSELYLLELLADCCSTHWASVNALPNVTQDSYTSDSETSGSEHGSKTTTLPKNGSGRTRRPSRNKPDRSVPPGSLDENLVRRLIDVVKLFLRPLSDTYNIPTTNILDDALEATAFGDSSLGLENITGTNGDINGADTSNLLLESSDAIETYTRGIVEYISSSNWAHVFESFKSSLRTAHPASGAVAQVNSVVDDEGALITLRLISSFWVDGRKLSVVIHELCGSFLHLRKAFQTTTAIVLPLLITRWLERNPEEFISLHAMHKRLDGGADTLFDMANTMFEGARRKALFFPFQTSLLFLLPDIFEVASNMRDVKSSSISKKVSFLEMLRKSLRSRNEAAIYCLTSILRVARHFQHDSDAALLSFALDVQEEVREAVFRRQSASSETTIDRGLMTAAFVSLVHLGFETAVNNLSPFCLSPNAPQEFKVAAISACCHFARQSNAEEYQPLFAKVAGFIRLQFQEISSKTRESSEEQYSALKALEAMSSVDMMYNILIFLNESPLTIYAGAPRNSAEWNQSFEDGFTSFIGFLAANDVRIRRLTNALICKLINDGSVAMWRKSQSPGAQSFKTRFWKSTSIILSTMSEKLLDIEDDETTTLHLIHDSLEARMTLLKTIEELSGLDRDVPERASASTRLETAFLVCLCSTEIATCKLVTKCISIFCEESLLIEKATDPAKSSVTAFRNADIFAEISARDFRFTGLVAFQKRVRGLLRQMQHPTAGILTAWENIFDKWLVLSKLTISNPSDALDEKSLVQWRNYSGFLASLSGTCISSQNLPPEELGLAGLRWIDRVSPESSDDTLLTRYMRQSVQLLANNNVRIREATRETLSTELSPSLYLPLFETLELELCVLFDSPRTNTSLSIESRIVFAEQAASLLKSIVERLGGATEVGAASSIDIGALTLNFAKFLDDLGDASGVLRVKIKICQLCETVTQKKELLNLRHDVRVRNQLLDVIFSWIARPNSPKVDAILSVGARVDELLRLQRDLDRACLKALADLTYRLPLQPAEGQTDADTSDLKSQMFHKYFNRFLSLLNYESTEFRRSEIRVISAGNEELIPIPELAITALSNLLSANIDVGLKHSLAIGYHEDLDIRTAFVKVLYHILIQGTEFNNLSDSTVNKKYNELLELLINDMTLTIALCDACPSTEVDEMTISLLNIFDSRGLGFVFLEALIEHEVDETENEAELLRRNCVATKMLSVYAKWKGASYLKATLQQVLERLILKAKDLDLELDPTRTTSAEELQRNALQLQAVTKVFIDDICNSAAHIPVSFRKICNIISSAVMRRFPDAKFTAVGAFIFLRFFCPAIVAPDAEGLISNTPSKEMRRGLLLIAKVVQNLANNVLFGAKEPYMYPLNDFLSQNIFYVTGFLREISAPLNVTEPVVETESFDFGSCVALHRFLYDYWDHVRQKLVLRERRDSVLTPYEISNGEIPILEALRKLISNLGPPPMDVSWNRPSISINTPPSYSRFQHFMLRNAGRNTDSLVSSRAVYDGGESKDGLPMICIILRNIDTETTDYDLLLFGYLKIASRMWHRPFGILIDATCYNGQNEPQDALFRKLDLLTPAELSKQLSQVYVYNMNSAFRKCFRRILRLSARSEDSAFHPNNVDYHLIGNLQDLQSHFHLSQLHLPKETISVVTDTRYQFQPITRLSKTKGKIEVIIKVGSQFVQVTTMKKQEVIPGLRLHATVNDIFRLSEVDEAPTSIQTEDDSAFGLRTENGKIVMYFTSPRKPDVLQAIRTAKAKYGKELRTLKSFERLVRPQDVPGTLLNIALSNMAKLWVPLNPSNFIVDISKQLAQSEPQLTADFLNEFFVGWESFPYSQRPLSLVYMAAWIPNLRMSLISAESDTDKAREKVALVFRKLIEVAISDVVLSTTLEQSVWPAVRQDEIYVDIFLEEVVKAALTFGLEDERTEILGSIVASLGTVSARGRLLSRLRKSLNRTSLRPTRLLPDNTVWNEICVLLRLCLSTSFDSGVQSQLFVPEVFHLVTMLANTGSSNTRLTVHRLLVNTIHAICTTFELEDSKLEKLKLLLQSLSEPKQDFLFNISTHEKTSLLPVSDSSVPSLTATESLAVLLSEITIVGAPTVDMSNVWRSRWMSLVASTAFQNNPAIQPRAFTVMGCLAREDVDDDLLYQVLVALRSSIGRFMEDNSNEMLISIITSLTKMMDKLPSASRYGLQLFWLAISLVRLVPHGLFNYTALFLEAVLTNIARSGEFTDGRMAQVLLHGRSPLEEAALQLDEMYGVHFNTENFHFAVSACLVKGLTDTVTRRTTMRVFSSFLEATSSTMPTGVGFPDNAASQPYLVLLMSRATDAKEARDSLWLAGVPTPNTDASDIFDLIDIGSTKDKELLLNMATALVDFRYLDDTVQNRNLIWLNKIALKRPTVVLHLCGPLLSILDDILISCQNTATLESAHQLFRTLTANPKFSNSTDTTEMLEEVLEGIGFGGLWRSSTFHVTNDLQRQCTSLTDRLIELIIA</sequence>
<evidence type="ECO:0000256" key="2">
    <source>
        <dbReference type="ARBA" id="ARBA00022553"/>
    </source>
</evidence>
<feature type="domain" description="Ras-GAP" evidence="5">
    <location>
        <begin position="1228"/>
        <end position="1421"/>
    </location>
</feature>
<dbReference type="CDD" id="cd05392">
    <property type="entry name" value="RasGAP_Neurofibromin_like"/>
    <property type="match status" value="1"/>
</dbReference>
<dbReference type="InterPro" id="IPR023152">
    <property type="entry name" value="RasGAP_CS"/>
</dbReference>
<dbReference type="InterPro" id="IPR001936">
    <property type="entry name" value="RasGAP_dom"/>
</dbReference>
<dbReference type="SMART" id="SM00323">
    <property type="entry name" value="RasGAP"/>
    <property type="match status" value="1"/>
</dbReference>
<accession>A0A0C3HE40</accession>
<dbReference type="Gene3D" id="1.10.506.10">
    <property type="entry name" value="GTPase Activation - p120gap, domain 1"/>
    <property type="match status" value="2"/>
</dbReference>
<dbReference type="InterPro" id="IPR036865">
    <property type="entry name" value="CRAL-TRIO_dom_sf"/>
</dbReference>
<dbReference type="InterPro" id="IPR054071">
    <property type="entry name" value="PH_NF1"/>
</dbReference>
<keyword evidence="3" id="KW-0175">Coiled coil</keyword>
<name>A0A0C3HE40_OIDMZ</name>
<dbReference type="InParanoid" id="A0A0C3HE40"/>
<dbReference type="PANTHER" id="PTHR10194:SF142">
    <property type="entry name" value="NEUROFIBROMIN"/>
    <property type="match status" value="1"/>
</dbReference>
<dbReference type="GO" id="GO:0007165">
    <property type="term" value="P:signal transduction"/>
    <property type="evidence" value="ECO:0007669"/>
    <property type="project" value="UniProtKB-ARBA"/>
</dbReference>
<dbReference type="PANTHER" id="PTHR10194">
    <property type="entry name" value="RAS GTPASE-ACTIVATING PROTEINS"/>
    <property type="match status" value="1"/>
</dbReference>
<dbReference type="STRING" id="913774.A0A0C3HE40"/>
<feature type="region of interest" description="Disordered" evidence="4">
    <location>
        <begin position="109"/>
        <end position="154"/>
    </location>
</feature>
<evidence type="ECO:0000256" key="4">
    <source>
        <dbReference type="SAM" id="MobiDB-lite"/>
    </source>
</evidence>
<feature type="coiled-coil region" evidence="3">
    <location>
        <begin position="1251"/>
        <end position="1311"/>
    </location>
</feature>
<protein>
    <recommendedName>
        <fullName evidence="5">Ras-GAP domain-containing protein</fullName>
    </recommendedName>
</protein>
<dbReference type="Gene3D" id="3.40.525.10">
    <property type="entry name" value="CRAL-TRIO lipid binding domain"/>
    <property type="match status" value="1"/>
</dbReference>
<dbReference type="InterPro" id="IPR001251">
    <property type="entry name" value="CRAL-TRIO_dom"/>
</dbReference>
<dbReference type="HOGENOM" id="CLU_000249_0_2_1"/>
<keyword evidence="1" id="KW-0343">GTPase activation</keyword>
<reference evidence="7" key="2">
    <citation type="submission" date="2015-01" db="EMBL/GenBank/DDBJ databases">
        <title>Evolutionary Origins and Diversification of the Mycorrhizal Mutualists.</title>
        <authorList>
            <consortium name="DOE Joint Genome Institute"/>
            <consortium name="Mycorrhizal Genomics Consortium"/>
            <person name="Kohler A."/>
            <person name="Kuo A."/>
            <person name="Nagy L.G."/>
            <person name="Floudas D."/>
            <person name="Copeland A."/>
            <person name="Barry K.W."/>
            <person name="Cichocki N."/>
            <person name="Veneault-Fourrey C."/>
            <person name="LaButti K."/>
            <person name="Lindquist E.A."/>
            <person name="Lipzen A."/>
            <person name="Lundell T."/>
            <person name="Morin E."/>
            <person name="Murat C."/>
            <person name="Riley R."/>
            <person name="Ohm R."/>
            <person name="Sun H."/>
            <person name="Tunlid A."/>
            <person name="Henrissat B."/>
            <person name="Grigoriev I.V."/>
            <person name="Hibbett D.S."/>
            <person name="Martin F."/>
        </authorList>
    </citation>
    <scope>NUCLEOTIDE SEQUENCE [LARGE SCALE GENOMIC DNA]</scope>
    <source>
        <strain evidence="7">Zn</strain>
    </source>
</reference>
<dbReference type="Pfam" id="PF21877">
    <property type="entry name" value="PH_NF1"/>
    <property type="match status" value="1"/>
</dbReference>
<evidence type="ECO:0000256" key="3">
    <source>
        <dbReference type="SAM" id="Coils"/>
    </source>
</evidence>
<dbReference type="Gene3D" id="2.30.29.30">
    <property type="entry name" value="Pleckstrin-homology domain (PH domain)/Phosphotyrosine-binding domain (PTB)"/>
    <property type="match status" value="1"/>
</dbReference>
<dbReference type="PROSITE" id="PS00509">
    <property type="entry name" value="RAS_GTPASE_ACTIV_1"/>
    <property type="match status" value="1"/>
</dbReference>
<evidence type="ECO:0000256" key="1">
    <source>
        <dbReference type="ARBA" id="ARBA00022468"/>
    </source>
</evidence>
<keyword evidence="2" id="KW-0597">Phosphoprotein</keyword>
<dbReference type="Proteomes" id="UP000054321">
    <property type="component" value="Unassembled WGS sequence"/>
</dbReference>
<dbReference type="InterPro" id="IPR008936">
    <property type="entry name" value="Rho_GTPase_activation_prot"/>
</dbReference>
<keyword evidence="7" id="KW-1185">Reference proteome</keyword>
<dbReference type="SUPFAM" id="SSF48371">
    <property type="entry name" value="ARM repeat"/>
    <property type="match status" value="1"/>
</dbReference>
<dbReference type="Pfam" id="PF00616">
    <property type="entry name" value="RasGAP"/>
    <property type="match status" value="1"/>
</dbReference>